<evidence type="ECO:0000256" key="4">
    <source>
        <dbReference type="SAM" id="MobiDB-lite"/>
    </source>
</evidence>
<dbReference type="PANTHER" id="PTHR32054:SF17">
    <property type="entry name" value="EXPRESSED PROTEIN"/>
    <property type="match status" value="1"/>
</dbReference>
<evidence type="ECO:0000256" key="3">
    <source>
        <dbReference type="SAM" id="Coils"/>
    </source>
</evidence>
<sequence length="573" mass="64768">MGEIDTKPIEPVQVARVLFGEKGDQKKYRTSSSSSDRESDKEKDYDDLLKDLANCKVQLEAKDGAYLQAMLKLEHHQKTADELSTMLKKAEVERDFYMEECRAAKYQIKELETRVKEVAEQLSVTVKTKEQLPQTLSELKATQNEVVRLEAELAAANESNFEAITRAELWKIAADKEREKVQELVRHISELNESIYTSKMAAIDAEKEQCTILAEKNAAIEFATEKAIQAQEELEDLKRQLEGVHELENELLAKSEVVDLLQLELNQAFESLSSSEKANADAIDDINKLKSDMEVKETENSEQALYIKALEMELNQFKEDINIANEEVCHLKSNLETLSGELLMARNEIEEIKGREIEAQYEIALLKSELDRELSKIASAEAAGAKSESAESVLYYDVGAGEIYEESENSSFIKPQNKNFSQNLQHSPMDVKEAGAEQKTVEIHENDAKITISVKEYISLSKKAAEADKVSLTPAEDSNNEIETLKKELEVAMVKLGEFRTRAEQAASRAESAEKAKAALEDQVRKWRKQKQRRKAALAALKEECTPQAFSPPKYDNRPETYQPLGKVLNMKF</sequence>
<keyword evidence="6" id="KW-1185">Reference proteome</keyword>
<evidence type="ECO:0000313" key="6">
    <source>
        <dbReference type="Proteomes" id="UP000593562"/>
    </source>
</evidence>
<name>A0A7J7C7S0_TRIWF</name>
<evidence type="ECO:0000256" key="2">
    <source>
        <dbReference type="ARBA" id="ARBA00023054"/>
    </source>
</evidence>
<feature type="region of interest" description="Disordered" evidence="4">
    <location>
        <begin position="23"/>
        <end position="44"/>
    </location>
</feature>
<feature type="compositionally biased region" description="Basic and acidic residues" evidence="4">
    <location>
        <begin position="35"/>
        <end position="44"/>
    </location>
</feature>
<feature type="coiled-coil region" evidence="3">
    <location>
        <begin position="475"/>
        <end position="544"/>
    </location>
</feature>
<dbReference type="GO" id="GO:0009904">
    <property type="term" value="P:chloroplast accumulation movement"/>
    <property type="evidence" value="ECO:0007669"/>
    <property type="project" value="TreeGrafter"/>
</dbReference>
<feature type="coiled-coil region" evidence="3">
    <location>
        <begin position="73"/>
        <end position="383"/>
    </location>
</feature>
<dbReference type="GO" id="GO:0005829">
    <property type="term" value="C:cytosol"/>
    <property type="evidence" value="ECO:0007669"/>
    <property type="project" value="TreeGrafter"/>
</dbReference>
<accession>A0A7J7C7S0</accession>
<evidence type="ECO:0000313" key="5">
    <source>
        <dbReference type="EMBL" id="KAF5730179.1"/>
    </source>
</evidence>
<dbReference type="GO" id="GO:0009903">
    <property type="term" value="P:chloroplast avoidance movement"/>
    <property type="evidence" value="ECO:0007669"/>
    <property type="project" value="TreeGrafter"/>
</dbReference>
<protein>
    <submittedName>
        <fullName evidence="5">Protein WEAK CHLOROPLAST MOVEMENT UNDER BLUE LIGHT 1-like</fullName>
    </submittedName>
</protein>
<gene>
    <name evidence="5" type="ORF">HS088_TW20G00551</name>
</gene>
<dbReference type="PANTHER" id="PTHR32054">
    <property type="entry name" value="HEAVY CHAIN, PUTATIVE, EXPRESSED-RELATED-RELATED"/>
    <property type="match status" value="1"/>
</dbReference>
<comment type="caution">
    <text evidence="5">The sequence shown here is derived from an EMBL/GenBank/DDBJ whole genome shotgun (WGS) entry which is preliminary data.</text>
</comment>
<comment type="similarity">
    <text evidence="1">Belongs to the WEB family.</text>
</comment>
<dbReference type="AlphaFoldDB" id="A0A7J7C7S0"/>
<dbReference type="InParanoid" id="A0A7J7C7S0"/>
<organism evidence="5 6">
    <name type="scientific">Tripterygium wilfordii</name>
    <name type="common">Thunder God vine</name>
    <dbReference type="NCBI Taxonomy" id="458696"/>
    <lineage>
        <taxon>Eukaryota</taxon>
        <taxon>Viridiplantae</taxon>
        <taxon>Streptophyta</taxon>
        <taxon>Embryophyta</taxon>
        <taxon>Tracheophyta</taxon>
        <taxon>Spermatophyta</taxon>
        <taxon>Magnoliopsida</taxon>
        <taxon>eudicotyledons</taxon>
        <taxon>Gunneridae</taxon>
        <taxon>Pentapetalae</taxon>
        <taxon>rosids</taxon>
        <taxon>fabids</taxon>
        <taxon>Celastrales</taxon>
        <taxon>Celastraceae</taxon>
        <taxon>Tripterygium</taxon>
    </lineage>
</organism>
<dbReference type="Pfam" id="PF05701">
    <property type="entry name" value="WEMBL"/>
    <property type="match status" value="1"/>
</dbReference>
<keyword evidence="2 3" id="KW-0175">Coiled coil</keyword>
<reference evidence="5 6" key="1">
    <citation type="journal article" date="2020" name="Nat. Commun.">
        <title>Genome of Tripterygium wilfordii and identification of cytochrome P450 involved in triptolide biosynthesis.</title>
        <authorList>
            <person name="Tu L."/>
            <person name="Su P."/>
            <person name="Zhang Z."/>
            <person name="Gao L."/>
            <person name="Wang J."/>
            <person name="Hu T."/>
            <person name="Zhou J."/>
            <person name="Zhang Y."/>
            <person name="Zhao Y."/>
            <person name="Liu Y."/>
            <person name="Song Y."/>
            <person name="Tong Y."/>
            <person name="Lu Y."/>
            <person name="Yang J."/>
            <person name="Xu C."/>
            <person name="Jia M."/>
            <person name="Peters R.J."/>
            <person name="Huang L."/>
            <person name="Gao W."/>
        </authorList>
    </citation>
    <scope>NUCLEOTIDE SEQUENCE [LARGE SCALE GENOMIC DNA]</scope>
    <source>
        <strain evidence="6">cv. XIE 37</strain>
        <tissue evidence="5">Leaf</tissue>
    </source>
</reference>
<dbReference type="EMBL" id="JAAARO010000020">
    <property type="protein sequence ID" value="KAF5730179.1"/>
    <property type="molecule type" value="Genomic_DNA"/>
</dbReference>
<dbReference type="Proteomes" id="UP000593562">
    <property type="component" value="Unassembled WGS sequence"/>
</dbReference>
<proteinExistence type="inferred from homology"/>
<evidence type="ECO:0000256" key="1">
    <source>
        <dbReference type="ARBA" id="ARBA00005485"/>
    </source>
</evidence>
<dbReference type="InterPro" id="IPR008545">
    <property type="entry name" value="Web"/>
</dbReference>